<dbReference type="RefSeq" id="WP_209467790.1">
    <property type="nucleotide sequence ID" value="NZ_JAGGLG010000033.1"/>
</dbReference>
<gene>
    <name evidence="1" type="ORF">J2Z79_003128</name>
</gene>
<reference evidence="1 2" key="1">
    <citation type="submission" date="2021-03" db="EMBL/GenBank/DDBJ databases">
        <title>Genomic Encyclopedia of Type Strains, Phase IV (KMG-IV): sequencing the most valuable type-strain genomes for metagenomic binning, comparative biology and taxonomic classification.</title>
        <authorList>
            <person name="Goeker M."/>
        </authorList>
    </citation>
    <scope>NUCLEOTIDE SEQUENCE [LARGE SCALE GENOMIC DNA]</scope>
    <source>
        <strain evidence="1 2">DSM 27138</strain>
    </source>
</reference>
<keyword evidence="2" id="KW-1185">Reference proteome</keyword>
<sequence length="97" mass="11235">MDLKQLYESLHRDPEDYPLFAQIWQVLTFAPSCRHAGEEELVSLAADAFDYLQTNGEWQMTSATGTTKLRWDGTHLNVEEDDGRDYYYKHTFTVGQA</sequence>
<name>A0ABS4JXH7_9FIRM</name>
<dbReference type="Proteomes" id="UP001519289">
    <property type="component" value="Unassembled WGS sequence"/>
</dbReference>
<evidence type="ECO:0000313" key="2">
    <source>
        <dbReference type="Proteomes" id="UP001519289"/>
    </source>
</evidence>
<evidence type="ECO:0000313" key="1">
    <source>
        <dbReference type="EMBL" id="MBP2019686.1"/>
    </source>
</evidence>
<accession>A0ABS4JXH7</accession>
<protein>
    <submittedName>
        <fullName evidence="1">Uncharacterized protein</fullName>
    </submittedName>
</protein>
<proteinExistence type="predicted"/>
<dbReference type="EMBL" id="JAGGLG010000033">
    <property type="protein sequence ID" value="MBP2019686.1"/>
    <property type="molecule type" value="Genomic_DNA"/>
</dbReference>
<organism evidence="1 2">
    <name type="scientific">Symbiobacterium terraclitae</name>
    <dbReference type="NCBI Taxonomy" id="557451"/>
    <lineage>
        <taxon>Bacteria</taxon>
        <taxon>Bacillati</taxon>
        <taxon>Bacillota</taxon>
        <taxon>Clostridia</taxon>
        <taxon>Eubacteriales</taxon>
        <taxon>Symbiobacteriaceae</taxon>
        <taxon>Symbiobacterium</taxon>
    </lineage>
</organism>
<comment type="caution">
    <text evidence="1">The sequence shown here is derived from an EMBL/GenBank/DDBJ whole genome shotgun (WGS) entry which is preliminary data.</text>
</comment>